<dbReference type="Gene3D" id="1.10.287.510">
    <property type="entry name" value="Helix hairpin bin"/>
    <property type="match status" value="1"/>
</dbReference>
<dbReference type="Proteomes" id="UP000013981">
    <property type="component" value="Unassembled WGS sequence"/>
</dbReference>
<comment type="subunit">
    <text evidence="2">Heterodimer of SbcC and SbcD.</text>
</comment>
<reference evidence="6 7" key="1">
    <citation type="submission" date="2013-01" db="EMBL/GenBank/DDBJ databases">
        <title>The Genome Sequence of Butyricicoccus pullicaecorum 1.2.</title>
        <authorList>
            <consortium name="The Broad Institute Genome Sequencing Platform"/>
            <person name="Earl A."/>
            <person name="Ward D."/>
            <person name="Feldgarden M."/>
            <person name="Gevers D."/>
            <person name="Van Immerseel F."/>
            <person name="Eeckhaut V."/>
            <person name="Walker B."/>
            <person name="Young S.K."/>
            <person name="Zeng Q."/>
            <person name="Gargeya S."/>
            <person name="Fitzgerald M."/>
            <person name="Haas B."/>
            <person name="Abouelleil A."/>
            <person name="Alvarado L."/>
            <person name="Arachchi H.M."/>
            <person name="Berlin A.M."/>
            <person name="Chapman S.B."/>
            <person name="Dewar J."/>
            <person name="Goldberg J."/>
            <person name="Griggs A."/>
            <person name="Gujja S."/>
            <person name="Hansen M."/>
            <person name="Howarth C."/>
            <person name="Imamovic A."/>
            <person name="Larimer J."/>
            <person name="McCowan C."/>
            <person name="Murphy C."/>
            <person name="Neiman D."/>
            <person name="Pearson M."/>
            <person name="Priest M."/>
            <person name="Roberts A."/>
            <person name="Saif S."/>
            <person name="Shea T."/>
            <person name="Sisk P."/>
            <person name="Sykes S."/>
            <person name="Wortman J."/>
            <person name="Nusbaum C."/>
            <person name="Birren B."/>
        </authorList>
    </citation>
    <scope>NUCLEOTIDE SEQUENCE [LARGE SCALE GENOMIC DNA]</scope>
    <source>
        <strain evidence="6 7">1.2</strain>
    </source>
</reference>
<evidence type="ECO:0000256" key="2">
    <source>
        <dbReference type="ARBA" id="ARBA00011322"/>
    </source>
</evidence>
<evidence type="ECO:0000313" key="6">
    <source>
        <dbReference type="EMBL" id="EOQ39615.1"/>
    </source>
</evidence>
<dbReference type="eggNOG" id="COG1196">
    <property type="taxonomic scope" value="Bacteria"/>
</dbReference>
<feature type="coiled-coil region" evidence="4">
    <location>
        <begin position="450"/>
        <end position="522"/>
    </location>
</feature>
<protein>
    <recommendedName>
        <fullName evidence="3">Nuclease SbcCD subunit C</fullName>
    </recommendedName>
</protein>
<dbReference type="RefSeq" id="WP_016146518.1">
    <property type="nucleotide sequence ID" value="NZ_KB976103.1"/>
</dbReference>
<proteinExistence type="inferred from homology"/>
<comment type="similarity">
    <text evidence="1">Belongs to the SMC family. SbcC subfamily.</text>
</comment>
<accession>R8W3V2</accession>
<dbReference type="OrthoDB" id="1698838at2"/>
<comment type="caution">
    <text evidence="6">The sequence shown here is derived from an EMBL/GenBank/DDBJ whole genome shotgun (WGS) entry which is preliminary data.</text>
</comment>
<dbReference type="GO" id="GO:0006302">
    <property type="term" value="P:double-strand break repair"/>
    <property type="evidence" value="ECO:0007669"/>
    <property type="project" value="InterPro"/>
</dbReference>
<gene>
    <name evidence="6" type="ORF">HMPREF1526_00309</name>
</gene>
<dbReference type="EMBL" id="AQOB01000002">
    <property type="protein sequence ID" value="EOQ39615.1"/>
    <property type="molecule type" value="Genomic_DNA"/>
</dbReference>
<evidence type="ECO:0000256" key="3">
    <source>
        <dbReference type="ARBA" id="ARBA00013368"/>
    </source>
</evidence>
<dbReference type="Pfam" id="PF13476">
    <property type="entry name" value="AAA_23"/>
    <property type="match status" value="1"/>
</dbReference>
<dbReference type="SUPFAM" id="SSF52540">
    <property type="entry name" value="P-loop containing nucleoside triphosphate hydrolases"/>
    <property type="match status" value="1"/>
</dbReference>
<dbReference type="GO" id="GO:0016887">
    <property type="term" value="F:ATP hydrolysis activity"/>
    <property type="evidence" value="ECO:0007669"/>
    <property type="project" value="InterPro"/>
</dbReference>
<keyword evidence="7" id="KW-1185">Reference proteome</keyword>
<organism evidence="6 7">
    <name type="scientific">Butyricicoccus pullicaecorum 1.2</name>
    <dbReference type="NCBI Taxonomy" id="1203606"/>
    <lineage>
        <taxon>Bacteria</taxon>
        <taxon>Bacillati</taxon>
        <taxon>Bacillota</taxon>
        <taxon>Clostridia</taxon>
        <taxon>Eubacteriales</taxon>
        <taxon>Butyricicoccaceae</taxon>
        <taxon>Butyricicoccus</taxon>
    </lineage>
</organism>
<dbReference type="PANTHER" id="PTHR32114:SF2">
    <property type="entry name" value="ABC TRANSPORTER ABCH.3"/>
    <property type="match status" value="1"/>
</dbReference>
<dbReference type="InterPro" id="IPR038729">
    <property type="entry name" value="Rad50/SbcC_AAA"/>
</dbReference>
<dbReference type="AlphaFoldDB" id="R8W3V2"/>
<evidence type="ECO:0000313" key="7">
    <source>
        <dbReference type="Proteomes" id="UP000013981"/>
    </source>
</evidence>
<evidence type="ECO:0000256" key="1">
    <source>
        <dbReference type="ARBA" id="ARBA00006930"/>
    </source>
</evidence>
<dbReference type="PANTHER" id="PTHR32114">
    <property type="entry name" value="ABC TRANSPORTER ABCH.3"/>
    <property type="match status" value="1"/>
</dbReference>
<keyword evidence="4" id="KW-0175">Coiled coil</keyword>
<dbReference type="PATRIC" id="fig|1203606.4.peg.284"/>
<evidence type="ECO:0000259" key="5">
    <source>
        <dbReference type="Pfam" id="PF13476"/>
    </source>
</evidence>
<sequence length="636" mass="71402">MNTIILKSLDLDHFKGIRSLHIDFDGGLTSIYGDNATGKTTVYDALTWLLFGKDSSGSAKFSIKPTGIPGVTPTVTAILEINGEPMKLRKTLREKWSKPRGCAIAQYDGDTTEYTIDDVPRKEGEYKRMISAIIDEGVFKMLTNVHAFARDLPWKERRKQLAEVCGLPDDKAILTSAPQFAELAAALGRRTVDEYKSVLMAERKGANKTLDSLPIRIDECERRARELDVLDYDKAQVDKADLELRKGAILADLSRLDGGTLLTAAEADVKHYEAELKALDAENAAHRASQNVPVQDERPAIQRKLGELSWTFNNLNKMMDDCEENVLKAEEQLEEYRAVWRSIQAETFTGDVCPTCGQKLPAVEAAQAKAKFEQDKAGREARLVKDSDLVKQNQAAQKAQYAELKEKAAQVRDEYEQIKAQLDAYIPPEAPVIEDLPGYAERRAKVMQYIEEAREKIGRIQSDQQAERDRLNSQLSQLNIELTRVSQVLAAKAQLDETRARVDELKAEQRTQAAALEEIDRKLAMCEDFTRYRCQFITDSVNSRFKLARFRLFVEQVNGGVADCCDVMVDGVPYADLNNAMQINVGLDIIGTLSEHYGLRVPLVVDNAESVTRLQEINTQVIRLVVSEQDKELRVV</sequence>
<dbReference type="HOGENOM" id="CLU_026083_2_0_9"/>
<feature type="coiled-coil region" evidence="4">
    <location>
        <begin position="394"/>
        <end position="421"/>
    </location>
</feature>
<dbReference type="InterPro" id="IPR027417">
    <property type="entry name" value="P-loop_NTPase"/>
</dbReference>
<feature type="domain" description="Rad50/SbcC-type AAA" evidence="5">
    <location>
        <begin position="8"/>
        <end position="62"/>
    </location>
</feature>
<feature type="coiled-coil region" evidence="4">
    <location>
        <begin position="262"/>
        <end position="339"/>
    </location>
</feature>
<dbReference type="Gene3D" id="3.40.50.300">
    <property type="entry name" value="P-loop containing nucleotide triphosphate hydrolases"/>
    <property type="match status" value="1"/>
</dbReference>
<evidence type="ECO:0000256" key="4">
    <source>
        <dbReference type="SAM" id="Coils"/>
    </source>
</evidence>
<name>R8W3V2_9FIRM</name>